<gene>
    <name evidence="2" type="ORF">DHL47_04125</name>
</gene>
<dbReference type="Proteomes" id="UP001519349">
    <property type="component" value="Unassembled WGS sequence"/>
</dbReference>
<evidence type="ECO:0000313" key="3">
    <source>
        <dbReference type="Proteomes" id="UP001519349"/>
    </source>
</evidence>
<comment type="caution">
    <text evidence="2">The sequence shown here is derived from an EMBL/GenBank/DDBJ whole genome shotgun (WGS) entry which is preliminary data.</text>
</comment>
<dbReference type="EMBL" id="QFAY01000006">
    <property type="protein sequence ID" value="MBP2620537.1"/>
    <property type="molecule type" value="Genomic_DNA"/>
</dbReference>
<keyword evidence="1" id="KW-0472">Membrane</keyword>
<evidence type="ECO:0000313" key="2">
    <source>
        <dbReference type="EMBL" id="MBP2620537.1"/>
    </source>
</evidence>
<name>A0ABS5AVE4_9STRE</name>
<accession>A0ABS5AVE4</accession>
<sequence length="96" mass="11040">MTEQELIQGYETEIQYQKHMIENLGRWFSLFFALASIGLVLIYLFHQSNLLAFIAGIVLAALGMLAMLVFGYGIYRGRLNLHKVIDDFEEKLKLAQ</sequence>
<organism evidence="2 3">
    <name type="scientific">Streptococcus panodentis</name>
    <dbReference type="NCBI Taxonomy" id="1581472"/>
    <lineage>
        <taxon>Bacteria</taxon>
        <taxon>Bacillati</taxon>
        <taxon>Bacillota</taxon>
        <taxon>Bacilli</taxon>
        <taxon>Lactobacillales</taxon>
        <taxon>Streptococcaceae</taxon>
        <taxon>Streptococcus</taxon>
    </lineage>
</organism>
<protein>
    <submittedName>
        <fullName evidence="2">PTS fructose transporter subunit IA</fullName>
    </submittedName>
</protein>
<keyword evidence="1" id="KW-1133">Transmembrane helix</keyword>
<feature type="transmembrane region" description="Helical" evidence="1">
    <location>
        <begin position="27"/>
        <end position="45"/>
    </location>
</feature>
<dbReference type="RefSeq" id="WP_128836757.1">
    <property type="nucleotide sequence ID" value="NZ_QFAY01000006.1"/>
</dbReference>
<evidence type="ECO:0000256" key="1">
    <source>
        <dbReference type="SAM" id="Phobius"/>
    </source>
</evidence>
<feature type="transmembrane region" description="Helical" evidence="1">
    <location>
        <begin position="51"/>
        <end position="75"/>
    </location>
</feature>
<reference evidence="2 3" key="1">
    <citation type="submission" date="2018-05" db="EMBL/GenBank/DDBJ databases">
        <title>Draft genome sequence of Streptococcus panodentis CCUG 70867T.</title>
        <authorList>
            <person name="Salva-Serra F."/>
            <person name="Mendez V."/>
            <person name="Jaen-Luchoro D."/>
            <person name="Gonzales-Siles L."/>
            <person name="Karlsson R."/>
            <person name="Engstrom-Jakobsson H."/>
            <person name="Busquets A."/>
            <person name="Gomila M."/>
            <person name="Pineiro-Iglesias B."/>
            <person name="Bennasar-Figueras A."/>
            <person name="Seeger M."/>
            <person name="Moore E."/>
        </authorList>
    </citation>
    <scope>NUCLEOTIDE SEQUENCE [LARGE SCALE GENOMIC DNA]</scope>
    <source>
        <strain evidence="2 3">CCUG 70867</strain>
    </source>
</reference>
<keyword evidence="3" id="KW-1185">Reference proteome</keyword>
<keyword evidence="1" id="KW-0812">Transmembrane</keyword>
<proteinExistence type="predicted"/>